<proteinExistence type="predicted"/>
<evidence type="ECO:0000313" key="2">
    <source>
        <dbReference type="Proteomes" id="UP001345963"/>
    </source>
</evidence>
<keyword evidence="2" id="KW-1185">Reference proteome</keyword>
<sequence length="105" mass="11723">MKGLMQNAKPLTNLFICVLTLICGHDIWSMVKSMSFMNKAEVQSSIWIGPQTDIIIGFDWLSEAPNPSLHPTALNSSSLATKVTITKNSYHKTKILFFCVNPPRL</sequence>
<organism evidence="1 2">
    <name type="scientific">Ataeniobius toweri</name>
    <dbReference type="NCBI Taxonomy" id="208326"/>
    <lineage>
        <taxon>Eukaryota</taxon>
        <taxon>Metazoa</taxon>
        <taxon>Chordata</taxon>
        <taxon>Craniata</taxon>
        <taxon>Vertebrata</taxon>
        <taxon>Euteleostomi</taxon>
        <taxon>Actinopterygii</taxon>
        <taxon>Neopterygii</taxon>
        <taxon>Teleostei</taxon>
        <taxon>Neoteleostei</taxon>
        <taxon>Acanthomorphata</taxon>
        <taxon>Ovalentaria</taxon>
        <taxon>Atherinomorphae</taxon>
        <taxon>Cyprinodontiformes</taxon>
        <taxon>Goodeidae</taxon>
        <taxon>Ataeniobius</taxon>
    </lineage>
</organism>
<name>A0ABU7CC66_9TELE</name>
<evidence type="ECO:0000313" key="1">
    <source>
        <dbReference type="EMBL" id="MED6259455.1"/>
    </source>
</evidence>
<gene>
    <name evidence="1" type="ORF">ATANTOWER_023189</name>
</gene>
<reference evidence="1 2" key="1">
    <citation type="submission" date="2021-07" db="EMBL/GenBank/DDBJ databases">
        <authorList>
            <person name="Palmer J.M."/>
        </authorList>
    </citation>
    <scope>NUCLEOTIDE SEQUENCE [LARGE SCALE GENOMIC DNA]</scope>
    <source>
        <strain evidence="1 2">AT_MEX2019</strain>
        <tissue evidence="1">Muscle</tissue>
    </source>
</reference>
<dbReference type="EMBL" id="JAHUTI010083808">
    <property type="protein sequence ID" value="MED6259455.1"/>
    <property type="molecule type" value="Genomic_DNA"/>
</dbReference>
<dbReference type="Proteomes" id="UP001345963">
    <property type="component" value="Unassembled WGS sequence"/>
</dbReference>
<comment type="caution">
    <text evidence="1">The sequence shown here is derived from an EMBL/GenBank/DDBJ whole genome shotgun (WGS) entry which is preliminary data.</text>
</comment>
<protein>
    <submittedName>
        <fullName evidence="1">Uncharacterized protein</fullName>
    </submittedName>
</protein>
<accession>A0ABU7CC66</accession>